<comment type="caution">
    <text evidence="1">The sequence shown here is derived from an EMBL/GenBank/DDBJ whole genome shotgun (WGS) entry which is preliminary data.</text>
</comment>
<proteinExistence type="predicted"/>
<name>A0ABR7JXJ3_9FIRM</name>
<accession>A0ABR7JXJ3</accession>
<reference evidence="1 2" key="1">
    <citation type="submission" date="2020-08" db="EMBL/GenBank/DDBJ databases">
        <authorList>
            <person name="Liu C."/>
            <person name="Sun Q."/>
        </authorList>
    </citation>
    <scope>NUCLEOTIDE SEQUENCE [LARGE SCALE GENOMIC DNA]</scope>
    <source>
        <strain evidence="1 2">NSJ-78</strain>
    </source>
</reference>
<sequence>MILIYMKLYIIIKSRITAAAVHKGTGSQTSNSASMVTIYEMTKDINDGYGTLHIDVNGNPEFYILIPAT</sequence>
<keyword evidence="2" id="KW-1185">Reference proteome</keyword>
<dbReference type="Proteomes" id="UP000640363">
    <property type="component" value="Unassembled WGS sequence"/>
</dbReference>
<evidence type="ECO:0000313" key="2">
    <source>
        <dbReference type="Proteomes" id="UP000640363"/>
    </source>
</evidence>
<evidence type="ECO:0000313" key="1">
    <source>
        <dbReference type="EMBL" id="MBC6001571.1"/>
    </source>
</evidence>
<dbReference type="RefSeq" id="WP_012863840.1">
    <property type="nucleotide sequence ID" value="NZ_JACRWI010000005.1"/>
</dbReference>
<organism evidence="1 2">
    <name type="scientific">Veillonella hominis</name>
    <dbReference type="NCBI Taxonomy" id="2764330"/>
    <lineage>
        <taxon>Bacteria</taxon>
        <taxon>Bacillati</taxon>
        <taxon>Bacillota</taxon>
        <taxon>Negativicutes</taxon>
        <taxon>Veillonellales</taxon>
        <taxon>Veillonellaceae</taxon>
        <taxon>Veillonella</taxon>
    </lineage>
</organism>
<dbReference type="EMBL" id="JACRWI010000005">
    <property type="protein sequence ID" value="MBC6001571.1"/>
    <property type="molecule type" value="Genomic_DNA"/>
</dbReference>
<gene>
    <name evidence="1" type="ORF">H8892_06365</name>
</gene>
<protein>
    <submittedName>
        <fullName evidence="1">Uncharacterized protein</fullName>
    </submittedName>
</protein>